<gene>
    <name evidence="2" type="ORF">ACFPJ6_01535</name>
</gene>
<evidence type="ECO:0000313" key="2">
    <source>
        <dbReference type="EMBL" id="MFC5379463.1"/>
    </source>
</evidence>
<reference evidence="3" key="1">
    <citation type="journal article" date="2019" name="Int. J. Syst. Evol. Microbiol.">
        <title>The Global Catalogue of Microorganisms (GCM) 10K type strain sequencing project: providing services to taxonomists for standard genome sequencing and annotation.</title>
        <authorList>
            <consortium name="The Broad Institute Genomics Platform"/>
            <consortium name="The Broad Institute Genome Sequencing Center for Infectious Disease"/>
            <person name="Wu L."/>
            <person name="Ma J."/>
        </authorList>
    </citation>
    <scope>NUCLEOTIDE SEQUENCE [LARGE SCALE GENOMIC DNA]</scope>
    <source>
        <strain evidence="3">CCUG 43114</strain>
    </source>
</reference>
<keyword evidence="1" id="KW-1277">Toxin-antitoxin system</keyword>
<protein>
    <submittedName>
        <fullName evidence="2">Type II toxin-antitoxin system VapB family antitoxin</fullName>
    </submittedName>
</protein>
<evidence type="ECO:0000256" key="1">
    <source>
        <dbReference type="ARBA" id="ARBA00022649"/>
    </source>
</evidence>
<dbReference type="RefSeq" id="WP_340266328.1">
    <property type="nucleotide sequence ID" value="NZ_JBBEOG010000001.1"/>
</dbReference>
<dbReference type="InterPro" id="IPR011660">
    <property type="entry name" value="VapB-like"/>
</dbReference>
<organism evidence="2 3">
    <name type="scientific">Aquipuribacter nitratireducens</name>
    <dbReference type="NCBI Taxonomy" id="650104"/>
    <lineage>
        <taxon>Bacteria</taxon>
        <taxon>Bacillati</taxon>
        <taxon>Actinomycetota</taxon>
        <taxon>Actinomycetes</taxon>
        <taxon>Micrococcales</taxon>
        <taxon>Intrasporangiaceae</taxon>
        <taxon>Aquipuribacter</taxon>
    </lineage>
</organism>
<dbReference type="Proteomes" id="UP001596122">
    <property type="component" value="Unassembled WGS sequence"/>
</dbReference>
<dbReference type="EMBL" id="JBHSLD010000001">
    <property type="protein sequence ID" value="MFC5379463.1"/>
    <property type="molecule type" value="Genomic_DNA"/>
</dbReference>
<name>A0ABW0GHQ8_9MICO</name>
<comment type="caution">
    <text evidence="2">The sequence shown here is derived from an EMBL/GenBank/DDBJ whole genome shotgun (WGS) entry which is preliminary data.</text>
</comment>
<proteinExistence type="predicted"/>
<dbReference type="Pfam" id="PF07704">
    <property type="entry name" value="PSK_trans_fac"/>
    <property type="match status" value="1"/>
</dbReference>
<sequence length="89" mass="9922">MALNIKDPEAERLVAELAALTSRTKTGAVREAVRAELERLRRDAHPARADLLRVMAAEVWPTIPDEARRPWTKADEERLLGYDDSATAG</sequence>
<accession>A0ABW0GHQ8</accession>
<evidence type="ECO:0000313" key="3">
    <source>
        <dbReference type="Proteomes" id="UP001596122"/>
    </source>
</evidence>
<keyword evidence="3" id="KW-1185">Reference proteome</keyword>